<dbReference type="AlphaFoldDB" id="A0A7C3WWF7"/>
<evidence type="ECO:0000256" key="1">
    <source>
        <dbReference type="ARBA" id="ARBA00022649"/>
    </source>
</evidence>
<reference evidence="2" key="1">
    <citation type="journal article" date="2020" name="mSystems">
        <title>Genome- and Community-Level Interaction Insights into Carbon Utilization and Element Cycling Functions of Hydrothermarchaeota in Hydrothermal Sediment.</title>
        <authorList>
            <person name="Zhou Z."/>
            <person name="Liu Y."/>
            <person name="Xu W."/>
            <person name="Pan J."/>
            <person name="Luo Z.H."/>
            <person name="Li M."/>
        </authorList>
    </citation>
    <scope>NUCLEOTIDE SEQUENCE [LARGE SCALE GENOMIC DNA]</scope>
    <source>
        <strain evidence="2">SpSt-8</strain>
    </source>
</reference>
<name>A0A7C3WWF7_THEPE</name>
<comment type="caution">
    <text evidence="2">The sequence shown here is derived from an EMBL/GenBank/DDBJ whole genome shotgun (WGS) entry which is preliminary data.</text>
</comment>
<dbReference type="InterPro" id="IPR003847">
    <property type="entry name" value="Put_antitoxin"/>
</dbReference>
<protein>
    <submittedName>
        <fullName evidence="2">Antitoxin</fullName>
    </submittedName>
</protein>
<dbReference type="EMBL" id="DTIB01000132">
    <property type="protein sequence ID" value="HGB25867.1"/>
    <property type="molecule type" value="Genomic_DNA"/>
</dbReference>
<gene>
    <name evidence="2" type="ORF">ENV88_07610</name>
</gene>
<evidence type="ECO:0000313" key="2">
    <source>
        <dbReference type="EMBL" id="HGB25867.1"/>
    </source>
</evidence>
<keyword evidence="1" id="KW-1277">Toxin-antitoxin system</keyword>
<organism evidence="2">
    <name type="scientific">Thermofilum pendens</name>
    <dbReference type="NCBI Taxonomy" id="2269"/>
    <lineage>
        <taxon>Archaea</taxon>
        <taxon>Thermoproteota</taxon>
        <taxon>Thermoprotei</taxon>
        <taxon>Thermofilales</taxon>
        <taxon>Thermofilaceae</taxon>
        <taxon>Thermofilum</taxon>
    </lineage>
</organism>
<dbReference type="Pfam" id="PF02697">
    <property type="entry name" value="VAPB_antitox"/>
    <property type="match status" value="1"/>
</dbReference>
<sequence length="74" mass="8221">MKTITVSDEVYRKLVALKGERSFSEVIDELIMANVRKRAEMIISISAGGVSPELEEAVRLVREKFGARLVEASP</sequence>
<proteinExistence type="predicted"/>
<accession>A0A7C3WWF7</accession>